<evidence type="ECO:0000256" key="1">
    <source>
        <dbReference type="SAM" id="Phobius"/>
    </source>
</evidence>
<dbReference type="InterPro" id="IPR036259">
    <property type="entry name" value="MFS_trans_sf"/>
</dbReference>
<keyword evidence="1" id="KW-0472">Membrane</keyword>
<feature type="transmembrane region" description="Helical" evidence="1">
    <location>
        <begin position="95"/>
        <end position="119"/>
    </location>
</feature>
<keyword evidence="1" id="KW-1133">Transmembrane helix</keyword>
<feature type="transmembrane region" description="Helical" evidence="1">
    <location>
        <begin position="62"/>
        <end position="83"/>
    </location>
</feature>
<organism evidence="2 3">
    <name type="scientific">Vibrio maritimus</name>
    <dbReference type="NCBI Taxonomy" id="990268"/>
    <lineage>
        <taxon>Bacteria</taxon>
        <taxon>Pseudomonadati</taxon>
        <taxon>Pseudomonadota</taxon>
        <taxon>Gammaproteobacteria</taxon>
        <taxon>Vibrionales</taxon>
        <taxon>Vibrionaceae</taxon>
        <taxon>Vibrio</taxon>
    </lineage>
</organism>
<name>A0A090T4Y9_9VIBR</name>
<dbReference type="Proteomes" id="UP000029224">
    <property type="component" value="Unassembled WGS sequence"/>
</dbReference>
<reference evidence="2 3" key="1">
    <citation type="submission" date="2014-09" db="EMBL/GenBank/DDBJ databases">
        <title>Vibrio maritimus JCM 19240. (C210) whole genome shotgun sequence.</title>
        <authorList>
            <person name="Sawabe T."/>
            <person name="Meirelles P."/>
            <person name="Nakanishi M."/>
            <person name="Sayaka M."/>
            <person name="Hattori M."/>
            <person name="Ohkuma M."/>
        </authorList>
    </citation>
    <scope>NUCLEOTIDE SEQUENCE [LARGE SCALE GENOMIC DNA]</scope>
    <source>
        <strain evidence="2 3">JCM 19240</strain>
    </source>
</reference>
<dbReference type="EMBL" id="BBMT01000003">
    <property type="protein sequence ID" value="GAL33839.1"/>
    <property type="molecule type" value="Genomic_DNA"/>
</dbReference>
<dbReference type="SUPFAM" id="SSF103473">
    <property type="entry name" value="MFS general substrate transporter"/>
    <property type="match status" value="1"/>
</dbReference>
<sequence length="122" mass="13109">MVLGVGVLIIAVPLAATINNPPAGYQPQEPKVKEGQTPVQVKKAADMSWKAMLKTPQFYSLWVMYAFAAAAGLMIIGNITNIASVQANLPNAVTWLLYLLSSILAVVLLRVSCLIRSAAYVH</sequence>
<comment type="caution">
    <text evidence="2">The sequence shown here is derived from an EMBL/GenBank/DDBJ whole genome shotgun (WGS) entry which is preliminary data.</text>
</comment>
<keyword evidence="3" id="KW-1185">Reference proteome</keyword>
<evidence type="ECO:0000313" key="2">
    <source>
        <dbReference type="EMBL" id="GAL33839.1"/>
    </source>
</evidence>
<evidence type="ECO:0000313" key="3">
    <source>
        <dbReference type="Proteomes" id="UP000029224"/>
    </source>
</evidence>
<keyword evidence="1" id="KW-0812">Transmembrane</keyword>
<dbReference type="AlphaFoldDB" id="A0A090T4Y9"/>
<reference evidence="2 3" key="2">
    <citation type="submission" date="2014-09" db="EMBL/GenBank/DDBJ databases">
        <authorList>
            <consortium name="NBRP consortium"/>
            <person name="Sawabe T."/>
            <person name="Meirelles P."/>
            <person name="Nakanishi M."/>
            <person name="Sayaka M."/>
            <person name="Hattori M."/>
            <person name="Ohkuma M."/>
        </authorList>
    </citation>
    <scope>NUCLEOTIDE SEQUENCE [LARGE SCALE GENOMIC DNA]</scope>
    <source>
        <strain evidence="2 3">JCM 19240</strain>
    </source>
</reference>
<proteinExistence type="predicted"/>
<protein>
    <submittedName>
        <fullName evidence="2">Oxalate/formate antiporter</fullName>
    </submittedName>
</protein>
<accession>A0A090T4Y9</accession>
<gene>
    <name evidence="2" type="ORF">JCM19240_2535</name>
</gene>